<gene>
    <name evidence="6" type="ORF">EDB81DRAFT_608191</name>
</gene>
<dbReference type="Pfam" id="PF01753">
    <property type="entry name" value="zf-MYND"/>
    <property type="match status" value="1"/>
</dbReference>
<evidence type="ECO:0000313" key="6">
    <source>
        <dbReference type="EMBL" id="KAH7112673.1"/>
    </source>
</evidence>
<evidence type="ECO:0000256" key="2">
    <source>
        <dbReference type="ARBA" id="ARBA00022771"/>
    </source>
</evidence>
<evidence type="ECO:0000313" key="7">
    <source>
        <dbReference type="Proteomes" id="UP000738349"/>
    </source>
</evidence>
<dbReference type="OrthoDB" id="76265at2759"/>
<evidence type="ECO:0000256" key="1">
    <source>
        <dbReference type="ARBA" id="ARBA00022723"/>
    </source>
</evidence>
<dbReference type="EMBL" id="JAGMUV010000037">
    <property type="protein sequence ID" value="KAH7112673.1"/>
    <property type="molecule type" value="Genomic_DNA"/>
</dbReference>
<evidence type="ECO:0000256" key="3">
    <source>
        <dbReference type="ARBA" id="ARBA00022833"/>
    </source>
</evidence>
<comment type="caution">
    <text evidence="6">The sequence shown here is derived from an EMBL/GenBank/DDBJ whole genome shotgun (WGS) entry which is preliminary data.</text>
</comment>
<accession>A0A9P9D4Y3</accession>
<reference evidence="6" key="1">
    <citation type="journal article" date="2021" name="Nat. Commun.">
        <title>Genetic determinants of endophytism in the Arabidopsis root mycobiome.</title>
        <authorList>
            <person name="Mesny F."/>
            <person name="Miyauchi S."/>
            <person name="Thiergart T."/>
            <person name="Pickel B."/>
            <person name="Atanasova L."/>
            <person name="Karlsson M."/>
            <person name="Huettel B."/>
            <person name="Barry K.W."/>
            <person name="Haridas S."/>
            <person name="Chen C."/>
            <person name="Bauer D."/>
            <person name="Andreopoulos W."/>
            <person name="Pangilinan J."/>
            <person name="LaButti K."/>
            <person name="Riley R."/>
            <person name="Lipzen A."/>
            <person name="Clum A."/>
            <person name="Drula E."/>
            <person name="Henrissat B."/>
            <person name="Kohler A."/>
            <person name="Grigoriev I.V."/>
            <person name="Martin F.M."/>
            <person name="Hacquard S."/>
        </authorList>
    </citation>
    <scope>NUCLEOTIDE SEQUENCE</scope>
    <source>
        <strain evidence="6">MPI-CAGE-AT-0147</strain>
    </source>
</reference>
<protein>
    <recommendedName>
        <fullName evidence="5">MYND-type domain-containing protein</fullName>
    </recommendedName>
</protein>
<dbReference type="AlphaFoldDB" id="A0A9P9D4Y3"/>
<keyword evidence="3" id="KW-0862">Zinc</keyword>
<dbReference type="InterPro" id="IPR002893">
    <property type="entry name" value="Znf_MYND"/>
</dbReference>
<evidence type="ECO:0000256" key="4">
    <source>
        <dbReference type="PROSITE-ProRule" id="PRU00134"/>
    </source>
</evidence>
<dbReference type="Gene3D" id="6.10.140.2220">
    <property type="match status" value="1"/>
</dbReference>
<dbReference type="SUPFAM" id="SSF144232">
    <property type="entry name" value="HIT/MYND zinc finger-like"/>
    <property type="match status" value="1"/>
</dbReference>
<feature type="domain" description="MYND-type" evidence="5">
    <location>
        <begin position="145"/>
        <end position="182"/>
    </location>
</feature>
<proteinExistence type="predicted"/>
<keyword evidence="7" id="KW-1185">Reference proteome</keyword>
<dbReference type="PROSITE" id="PS50865">
    <property type="entry name" value="ZF_MYND_2"/>
    <property type="match status" value="1"/>
</dbReference>
<keyword evidence="2 4" id="KW-0863">Zinc-finger</keyword>
<evidence type="ECO:0000259" key="5">
    <source>
        <dbReference type="PROSITE" id="PS50865"/>
    </source>
</evidence>
<organism evidence="6 7">
    <name type="scientific">Dactylonectria macrodidyma</name>
    <dbReference type="NCBI Taxonomy" id="307937"/>
    <lineage>
        <taxon>Eukaryota</taxon>
        <taxon>Fungi</taxon>
        <taxon>Dikarya</taxon>
        <taxon>Ascomycota</taxon>
        <taxon>Pezizomycotina</taxon>
        <taxon>Sordariomycetes</taxon>
        <taxon>Hypocreomycetidae</taxon>
        <taxon>Hypocreales</taxon>
        <taxon>Nectriaceae</taxon>
        <taxon>Dactylonectria</taxon>
    </lineage>
</organism>
<name>A0A9P9D4Y3_9HYPO</name>
<dbReference type="Proteomes" id="UP000738349">
    <property type="component" value="Unassembled WGS sequence"/>
</dbReference>
<dbReference type="GO" id="GO:0008270">
    <property type="term" value="F:zinc ion binding"/>
    <property type="evidence" value="ECO:0007669"/>
    <property type="project" value="UniProtKB-KW"/>
</dbReference>
<sequence length="182" mass="20520">MATQAVRFEFHCMETDGKLRVVHEIPRSLLNVDTRLAQSDAEYQQRFADALRPIFKEHEPACKAMSGPSCANCGSPTVKALQTTQSWLHRPGDPMVLVWVYPACGEEHCRTQILQASLEVTAEANEERERRNLPGPTTSYKVAHCNVCRKTEGAKWCSRCSAVAYCGKDHQKADWKTHKKDC</sequence>
<feature type="non-terminal residue" evidence="6">
    <location>
        <position position="182"/>
    </location>
</feature>
<keyword evidence="1" id="KW-0479">Metal-binding</keyword>